<dbReference type="GeneID" id="39990097"/>
<protein>
    <submittedName>
        <fullName evidence="2">Uncharacterized protein</fullName>
    </submittedName>
</protein>
<dbReference type="RefSeq" id="XP_028878385.1">
    <property type="nucleotide sequence ID" value="XM_029030317.1"/>
</dbReference>
<feature type="region of interest" description="Disordered" evidence="1">
    <location>
        <begin position="202"/>
        <end position="306"/>
    </location>
</feature>
<feature type="compositionally biased region" description="Polar residues" evidence="1">
    <location>
        <begin position="211"/>
        <end position="228"/>
    </location>
</feature>
<dbReference type="AlphaFoldDB" id="A0A1X0NJG2"/>
<evidence type="ECO:0000313" key="2">
    <source>
        <dbReference type="EMBL" id="ORC84319.1"/>
    </source>
</evidence>
<organism evidence="2 3">
    <name type="scientific">Trypanosoma theileri</name>
    <dbReference type="NCBI Taxonomy" id="67003"/>
    <lineage>
        <taxon>Eukaryota</taxon>
        <taxon>Discoba</taxon>
        <taxon>Euglenozoa</taxon>
        <taxon>Kinetoplastea</taxon>
        <taxon>Metakinetoplastina</taxon>
        <taxon>Trypanosomatida</taxon>
        <taxon>Trypanosomatidae</taxon>
        <taxon>Trypanosoma</taxon>
    </lineage>
</organism>
<dbReference type="Proteomes" id="UP000192257">
    <property type="component" value="Unassembled WGS sequence"/>
</dbReference>
<proteinExistence type="predicted"/>
<name>A0A1X0NJG2_9TRYP</name>
<dbReference type="EMBL" id="NBCO01000046">
    <property type="protein sequence ID" value="ORC84319.1"/>
    <property type="molecule type" value="Genomic_DNA"/>
</dbReference>
<evidence type="ECO:0000256" key="1">
    <source>
        <dbReference type="SAM" id="MobiDB-lite"/>
    </source>
</evidence>
<reference evidence="2 3" key="1">
    <citation type="submission" date="2017-03" db="EMBL/GenBank/DDBJ databases">
        <title>An alternative strategy for trypanosome survival in the mammalian bloodstream revealed through genome and transcriptome analysis of the ubiquitous bovine parasite Trypanosoma (Megatrypanum) theileri.</title>
        <authorList>
            <person name="Kelly S."/>
            <person name="Ivens A."/>
            <person name="Mott A."/>
            <person name="O'Neill E."/>
            <person name="Emms D."/>
            <person name="Macleod O."/>
            <person name="Voorheis P."/>
            <person name="Matthews J."/>
            <person name="Matthews K."/>
            <person name="Carrington M."/>
        </authorList>
    </citation>
    <scope>NUCLEOTIDE SEQUENCE [LARGE SCALE GENOMIC DNA]</scope>
    <source>
        <strain evidence="2">Edinburgh</strain>
    </source>
</reference>
<sequence length="323" mass="35863">MWRDDSAPRTTAERLRAARRDEIAALYNQSIERQFNNKNNHNNLHSTSERLVGSNKIGLDTYLCARSRGGQLCEDGVPVMKRLMQGEYQNERNVESKCMQTVNTENIIPSSLSLSLSLLSPSEVGVADTVCTDTSFDAASLNIKSFEKPIKVLNKNWSRSEMCRKRHWCTYGTPHSAATTTVNGMKTSSPELLQRPASASTLTTTTTMTTRNRPGSSASIPSSLMTHRTTNTNTNTNTNNTTNTNTTANTNNTMTTRSMLRSGAETARNGRSSMIKGRQQHLGKSYRCQSTQPQQKNNVNTSSGGLLLSKDEYRRIRELITPL</sequence>
<feature type="compositionally biased region" description="Low complexity" evidence="1">
    <location>
        <begin position="229"/>
        <end position="256"/>
    </location>
</feature>
<feature type="compositionally biased region" description="Polar residues" evidence="1">
    <location>
        <begin position="287"/>
        <end position="304"/>
    </location>
</feature>
<gene>
    <name evidence="2" type="ORF">TM35_000461380</name>
</gene>
<accession>A0A1X0NJG2</accession>
<keyword evidence="3" id="KW-1185">Reference proteome</keyword>
<dbReference type="OrthoDB" id="251121at2759"/>
<evidence type="ECO:0000313" key="3">
    <source>
        <dbReference type="Proteomes" id="UP000192257"/>
    </source>
</evidence>
<dbReference type="VEuPathDB" id="TriTrypDB:TM35_000461380"/>
<comment type="caution">
    <text evidence="2">The sequence shown here is derived from an EMBL/GenBank/DDBJ whole genome shotgun (WGS) entry which is preliminary data.</text>
</comment>